<evidence type="ECO:0000313" key="2">
    <source>
        <dbReference type="Proteomes" id="UP001164929"/>
    </source>
</evidence>
<reference evidence="1 2" key="1">
    <citation type="journal article" date="2023" name="Mol. Ecol. Resour.">
        <title>Chromosome-level genome assembly of a triploid poplar Populus alba 'Berolinensis'.</title>
        <authorList>
            <person name="Chen S."/>
            <person name="Yu Y."/>
            <person name="Wang X."/>
            <person name="Wang S."/>
            <person name="Zhang T."/>
            <person name="Zhou Y."/>
            <person name="He R."/>
            <person name="Meng N."/>
            <person name="Wang Y."/>
            <person name="Liu W."/>
            <person name="Liu Z."/>
            <person name="Liu J."/>
            <person name="Guo Q."/>
            <person name="Huang H."/>
            <person name="Sederoff R.R."/>
            <person name="Wang G."/>
            <person name="Qu G."/>
            <person name="Chen S."/>
        </authorList>
    </citation>
    <scope>NUCLEOTIDE SEQUENCE [LARGE SCALE GENOMIC DNA]</scope>
    <source>
        <strain evidence="1">SC-2020</strain>
    </source>
</reference>
<proteinExistence type="predicted"/>
<comment type="caution">
    <text evidence="1">The sequence shown here is derived from an EMBL/GenBank/DDBJ whole genome shotgun (WGS) entry which is preliminary data.</text>
</comment>
<dbReference type="AlphaFoldDB" id="A0AAD6W6D0"/>
<name>A0AAD6W6D0_9ROSI</name>
<sequence>MSNSSEEHIQSDLYYTSKYEDVLLVMKGKISYYGTTILKLVRSIDVTSASIQLDSLASSAIFKSLDSNYVLFVSAYSLIMQASQVLNIR</sequence>
<dbReference type="Proteomes" id="UP001164929">
    <property type="component" value="Chromosome 4"/>
</dbReference>
<organism evidence="1 2">
    <name type="scientific">Populus alba x Populus x berolinensis</name>
    <dbReference type="NCBI Taxonomy" id="444605"/>
    <lineage>
        <taxon>Eukaryota</taxon>
        <taxon>Viridiplantae</taxon>
        <taxon>Streptophyta</taxon>
        <taxon>Embryophyta</taxon>
        <taxon>Tracheophyta</taxon>
        <taxon>Spermatophyta</taxon>
        <taxon>Magnoliopsida</taxon>
        <taxon>eudicotyledons</taxon>
        <taxon>Gunneridae</taxon>
        <taxon>Pentapetalae</taxon>
        <taxon>rosids</taxon>
        <taxon>fabids</taxon>
        <taxon>Malpighiales</taxon>
        <taxon>Salicaceae</taxon>
        <taxon>Saliceae</taxon>
        <taxon>Populus</taxon>
    </lineage>
</organism>
<evidence type="ECO:0000313" key="1">
    <source>
        <dbReference type="EMBL" id="KAJ7000336.1"/>
    </source>
</evidence>
<keyword evidence="2" id="KW-1185">Reference proteome</keyword>
<accession>A0AAD6W6D0</accession>
<protein>
    <submittedName>
        <fullName evidence="1">Uncharacterized protein</fullName>
    </submittedName>
</protein>
<gene>
    <name evidence="1" type="ORF">NC653_010962</name>
</gene>
<dbReference type="EMBL" id="JAQIZT010000004">
    <property type="protein sequence ID" value="KAJ7000336.1"/>
    <property type="molecule type" value="Genomic_DNA"/>
</dbReference>